<dbReference type="SMART" id="SM00356">
    <property type="entry name" value="ZnF_C3H1"/>
    <property type="match status" value="2"/>
</dbReference>
<dbReference type="SUPFAM" id="SSF90229">
    <property type="entry name" value="CCCH zinc finger"/>
    <property type="match status" value="1"/>
</dbReference>
<reference evidence="7 8" key="1">
    <citation type="journal article" date="2014" name="Am. J. Bot.">
        <title>Genome assembly and annotation for red clover (Trifolium pratense; Fabaceae).</title>
        <authorList>
            <person name="Istvanek J."/>
            <person name="Jaros M."/>
            <person name="Krenek A."/>
            <person name="Repkova J."/>
        </authorList>
    </citation>
    <scope>NUCLEOTIDE SEQUENCE [LARGE SCALE GENOMIC DNA]</scope>
    <source>
        <strain evidence="8">cv. Tatra</strain>
        <tissue evidence="7">Young leaves</tissue>
    </source>
</reference>
<evidence type="ECO:0000256" key="3">
    <source>
        <dbReference type="ARBA" id="ARBA00022833"/>
    </source>
</evidence>
<accession>A0A2K3NZT0</accession>
<keyword evidence="2 4" id="KW-0863">Zinc-finger</keyword>
<evidence type="ECO:0000313" key="7">
    <source>
        <dbReference type="EMBL" id="PNY08503.1"/>
    </source>
</evidence>
<dbReference type="Pfam" id="PF04676">
    <property type="entry name" value="CwfJ_C_2"/>
    <property type="match status" value="1"/>
</dbReference>
<dbReference type="Proteomes" id="UP000236291">
    <property type="component" value="Unassembled WGS sequence"/>
</dbReference>
<evidence type="ECO:0000256" key="1">
    <source>
        <dbReference type="ARBA" id="ARBA00022723"/>
    </source>
</evidence>
<keyword evidence="3 4" id="KW-0862">Zinc</keyword>
<dbReference type="GO" id="GO:0071014">
    <property type="term" value="C:post-mRNA release spliceosomal complex"/>
    <property type="evidence" value="ECO:0007669"/>
    <property type="project" value="TreeGrafter"/>
</dbReference>
<gene>
    <name evidence="7" type="ORF">L195_g005029</name>
</gene>
<dbReference type="InterPro" id="IPR006768">
    <property type="entry name" value="Cwf19-like_C_dom-1"/>
</dbReference>
<dbReference type="CDD" id="cd07380">
    <property type="entry name" value="MPP_CWF19_N"/>
    <property type="match status" value="1"/>
</dbReference>
<feature type="zinc finger region" description="C3H1-type" evidence="4">
    <location>
        <begin position="327"/>
        <end position="355"/>
    </location>
</feature>
<organism evidence="7 8">
    <name type="scientific">Trifolium pratense</name>
    <name type="common">Red clover</name>
    <dbReference type="NCBI Taxonomy" id="57577"/>
    <lineage>
        <taxon>Eukaryota</taxon>
        <taxon>Viridiplantae</taxon>
        <taxon>Streptophyta</taxon>
        <taxon>Embryophyta</taxon>
        <taxon>Tracheophyta</taxon>
        <taxon>Spermatophyta</taxon>
        <taxon>Magnoliopsida</taxon>
        <taxon>eudicotyledons</taxon>
        <taxon>Gunneridae</taxon>
        <taxon>Pentapetalae</taxon>
        <taxon>rosids</taxon>
        <taxon>fabids</taxon>
        <taxon>Fabales</taxon>
        <taxon>Fabaceae</taxon>
        <taxon>Papilionoideae</taxon>
        <taxon>50 kb inversion clade</taxon>
        <taxon>NPAAA clade</taxon>
        <taxon>Hologalegina</taxon>
        <taxon>IRL clade</taxon>
        <taxon>Trifolieae</taxon>
        <taxon>Trifolium</taxon>
    </lineage>
</organism>
<feature type="region of interest" description="Disordered" evidence="5">
    <location>
        <begin position="282"/>
        <end position="322"/>
    </location>
</feature>
<dbReference type="GO" id="GO:0008270">
    <property type="term" value="F:zinc ion binding"/>
    <property type="evidence" value="ECO:0007669"/>
    <property type="project" value="UniProtKB-KW"/>
</dbReference>
<dbReference type="Gene3D" id="4.10.1000.10">
    <property type="entry name" value="Zinc finger, CCCH-type"/>
    <property type="match status" value="1"/>
</dbReference>
<feature type="compositionally biased region" description="Basic and acidic residues" evidence="5">
    <location>
        <begin position="313"/>
        <end position="322"/>
    </location>
</feature>
<dbReference type="GO" id="GO:0061632">
    <property type="term" value="F:RNA lariat debranching enzyme activator activity"/>
    <property type="evidence" value="ECO:0007669"/>
    <property type="project" value="TreeGrafter"/>
</dbReference>
<sequence>SLKGLSIAIIIPESNSAPQLTPFPSKLVMAPRILLCGDVFGRLNQLFKRVSSVNKSAGPFDALLCVGQFFPDSPELLDEFMAYIEGGSHIPLPTYFIGDYGVAAPKILLAASKDSANRGFKMDGLKVCDNLFWLKGSGKFNLFGLSVTYLSGRKSSNVQQFGTYSEDDVDALRAIAEEPGVVDFGVTNGAAASDIPAGFSDSTGSDSTISELVQEIKPRYHIAGSKGIHYAREPYSNVDAVHITRFIGLASVGNRDKQKFIHAISPTPASTMSSTEIAMKTTNTTLSPYTSAEEKASPKDTVKRPSDGSSDSQHWRYDVSQKRQKYDTGDKLCFKFTSSGSCPRGETCNFRHDTDATEHCLRGVCFEFLNKGKCDKGPDCRFRHSLQDEGPDTRSNRSRECWFCLSSPNVESHLIISIGEHYYLALAKGPLVEDHVLIIPVEHMPNTLSLSSESDAELLRFQNSLKRYFKNQEKEVIFFEWASVRGFHANLQVIPIASSKAVMVEKAFNLAAQKLEFKFVTKKFDSISDGRKFLKTQIDGNSSLFYAEIPGGTILLHHVEEKDTFPAQFGREVLAGLLNMADNADWRNPHLSVTYAQSLGAQDFKLRMQDSPTGFQSATFISGSCGELHFPEARVSKSEWNLLCDYICTLYGHLKLGIGILHIFQAVNGQAELAILSPRLYTLLNKQLPHSCFETVRFASALYV</sequence>
<dbReference type="InterPro" id="IPR036855">
    <property type="entry name" value="Znf_CCCH_sf"/>
</dbReference>
<name>A0A2K3NZT0_TRIPR</name>
<reference evidence="7 8" key="2">
    <citation type="journal article" date="2017" name="Front. Plant Sci.">
        <title>Gene Classification and Mining of Molecular Markers Useful in Red Clover (Trifolium pratense) Breeding.</title>
        <authorList>
            <person name="Istvanek J."/>
            <person name="Dluhosova J."/>
            <person name="Dluhos P."/>
            <person name="Patkova L."/>
            <person name="Nedelnik J."/>
            <person name="Repkova J."/>
        </authorList>
    </citation>
    <scope>NUCLEOTIDE SEQUENCE [LARGE SCALE GENOMIC DNA]</scope>
    <source>
        <strain evidence="8">cv. Tatra</strain>
        <tissue evidence="7">Young leaves</tissue>
    </source>
</reference>
<feature type="domain" description="C3H1-type" evidence="6">
    <location>
        <begin position="327"/>
        <end position="355"/>
    </location>
</feature>
<dbReference type="SUPFAM" id="SSF54197">
    <property type="entry name" value="HIT-like"/>
    <property type="match status" value="1"/>
</dbReference>
<keyword evidence="1 4" id="KW-0479">Metal-binding</keyword>
<dbReference type="PANTHER" id="PTHR12072">
    <property type="entry name" value="CWF19, CELL CYCLE CONTROL PROTEIN"/>
    <property type="match status" value="1"/>
</dbReference>
<dbReference type="InterPro" id="IPR040194">
    <property type="entry name" value="Cwf19-like"/>
</dbReference>
<evidence type="ECO:0000256" key="4">
    <source>
        <dbReference type="PROSITE-ProRule" id="PRU00723"/>
    </source>
</evidence>
<dbReference type="InterPro" id="IPR000571">
    <property type="entry name" value="Znf_CCCH"/>
</dbReference>
<dbReference type="STRING" id="57577.A0A2K3NZT0"/>
<feature type="non-terminal residue" evidence="7">
    <location>
        <position position="1"/>
    </location>
</feature>
<evidence type="ECO:0000313" key="8">
    <source>
        <dbReference type="Proteomes" id="UP000236291"/>
    </source>
</evidence>
<dbReference type="FunFam" id="3.30.428.10:FF:000018">
    <property type="entry name" value="Zinc finger CCCH domain-containing protein 59"/>
    <property type="match status" value="1"/>
</dbReference>
<dbReference type="EMBL" id="ASHM01002552">
    <property type="protein sequence ID" value="PNY08503.1"/>
    <property type="molecule type" value="Genomic_DNA"/>
</dbReference>
<evidence type="ECO:0000256" key="2">
    <source>
        <dbReference type="ARBA" id="ARBA00022771"/>
    </source>
</evidence>
<proteinExistence type="predicted"/>
<feature type="zinc finger region" description="C3H1-type" evidence="4">
    <location>
        <begin position="364"/>
        <end position="387"/>
    </location>
</feature>
<dbReference type="Gene3D" id="3.30.428.10">
    <property type="entry name" value="HIT-like"/>
    <property type="match status" value="1"/>
</dbReference>
<dbReference type="InterPro" id="IPR036265">
    <property type="entry name" value="HIT-like_sf"/>
</dbReference>
<dbReference type="GO" id="GO:0000398">
    <property type="term" value="P:mRNA splicing, via spliceosome"/>
    <property type="evidence" value="ECO:0007669"/>
    <property type="project" value="TreeGrafter"/>
</dbReference>
<dbReference type="InterPro" id="IPR006767">
    <property type="entry name" value="Cwf19-like_C_dom-2"/>
</dbReference>
<dbReference type="AlphaFoldDB" id="A0A2K3NZT0"/>
<protein>
    <submittedName>
        <fullName evidence="7">Zinc finger CCCH domain-containing protein 64-like</fullName>
    </submittedName>
</protein>
<feature type="compositionally biased region" description="Basic and acidic residues" evidence="5">
    <location>
        <begin position="292"/>
        <end position="306"/>
    </location>
</feature>
<evidence type="ECO:0000256" key="5">
    <source>
        <dbReference type="SAM" id="MobiDB-lite"/>
    </source>
</evidence>
<comment type="caution">
    <text evidence="7">The sequence shown here is derived from an EMBL/GenBank/DDBJ whole genome shotgun (WGS) entry which is preliminary data.</text>
</comment>
<evidence type="ECO:0000259" key="6">
    <source>
        <dbReference type="PROSITE" id="PS50103"/>
    </source>
</evidence>
<dbReference type="Pfam" id="PF04677">
    <property type="entry name" value="CwfJ_C_1"/>
    <property type="match status" value="1"/>
</dbReference>
<feature type="domain" description="C3H1-type" evidence="6">
    <location>
        <begin position="364"/>
        <end position="387"/>
    </location>
</feature>
<dbReference type="PROSITE" id="PS50103">
    <property type="entry name" value="ZF_C3H1"/>
    <property type="match status" value="2"/>
</dbReference>
<dbReference type="PANTHER" id="PTHR12072:SF4">
    <property type="entry name" value="CWF19-LIKE PROTEIN 1"/>
    <property type="match status" value="1"/>
</dbReference>